<keyword evidence="4" id="KW-1185">Reference proteome</keyword>
<dbReference type="InterPro" id="IPR028259">
    <property type="entry name" value="AP2-like_int_N"/>
</dbReference>
<feature type="region of interest" description="Disordered" evidence="1">
    <location>
        <begin position="15"/>
        <end position="35"/>
    </location>
</feature>
<dbReference type="EMBL" id="AWSJ01000017">
    <property type="protein sequence ID" value="ERI11712.1"/>
    <property type="molecule type" value="Genomic_DNA"/>
</dbReference>
<reference evidence="3 4" key="1">
    <citation type="submission" date="2013-08" db="EMBL/GenBank/DDBJ databases">
        <authorList>
            <person name="Weinstock G."/>
            <person name="Sodergren E."/>
            <person name="Wylie T."/>
            <person name="Fulton L."/>
            <person name="Fulton R."/>
            <person name="Fronick C."/>
            <person name="O'Laughlin M."/>
            <person name="Godfrey J."/>
            <person name="Miner T."/>
            <person name="Herter B."/>
            <person name="Appelbaum E."/>
            <person name="Cordes M."/>
            <person name="Lek S."/>
            <person name="Wollam A."/>
            <person name="Pepin K.H."/>
            <person name="Palsikar V.B."/>
            <person name="Mitreva M."/>
            <person name="Wilson R.K."/>
        </authorList>
    </citation>
    <scope>NUCLEOTIDE SEQUENCE [LARGE SCALE GENOMIC DNA]</scope>
    <source>
        <strain evidence="3 4">ATCC 12856</strain>
    </source>
</reference>
<dbReference type="Proteomes" id="UP000016511">
    <property type="component" value="Unassembled WGS sequence"/>
</dbReference>
<dbReference type="PATRIC" id="fig|649747.3.peg.146"/>
<evidence type="ECO:0000313" key="3">
    <source>
        <dbReference type="EMBL" id="ERI11712.1"/>
    </source>
</evidence>
<dbReference type="Pfam" id="PF14657">
    <property type="entry name" value="Arm-DNA-bind_4"/>
    <property type="match status" value="1"/>
</dbReference>
<evidence type="ECO:0000259" key="2">
    <source>
        <dbReference type="Pfam" id="PF14657"/>
    </source>
</evidence>
<dbReference type="AlphaFoldDB" id="U1YHY3"/>
<organism evidence="3 4">
    <name type="scientific">Aneurinibacillus aneurinilyticus ATCC 12856</name>
    <dbReference type="NCBI Taxonomy" id="649747"/>
    <lineage>
        <taxon>Bacteria</taxon>
        <taxon>Bacillati</taxon>
        <taxon>Bacillota</taxon>
        <taxon>Bacilli</taxon>
        <taxon>Bacillales</taxon>
        <taxon>Paenibacillaceae</taxon>
        <taxon>Aneurinibacillus group</taxon>
        <taxon>Aneurinibacillus</taxon>
    </lineage>
</organism>
<evidence type="ECO:0000256" key="1">
    <source>
        <dbReference type="SAM" id="MobiDB-lite"/>
    </source>
</evidence>
<accession>U1YHY3</accession>
<proteinExistence type="predicted"/>
<name>U1YHY3_ANEAE</name>
<sequence>MKGYFRKRGSKWSFSIDIGRDPETGKRKQKTVSGFKTKKEAEKACAEMITKIETGGYIKEIETPTPKGES</sequence>
<comment type="caution">
    <text evidence="3">The sequence shown here is derived from an EMBL/GenBank/DDBJ whole genome shotgun (WGS) entry which is preliminary data.</text>
</comment>
<dbReference type="STRING" id="649747.HMPREF0083_00169"/>
<feature type="domain" description="AP2-like integrase N-terminal" evidence="2">
    <location>
        <begin position="11"/>
        <end position="55"/>
    </location>
</feature>
<gene>
    <name evidence="3" type="ORF">HMPREF0083_00169</name>
</gene>
<dbReference type="eggNOG" id="COG0582">
    <property type="taxonomic scope" value="Bacteria"/>
</dbReference>
<dbReference type="HOGENOM" id="CLU_2748954_0_0_9"/>
<evidence type="ECO:0000313" key="4">
    <source>
        <dbReference type="Proteomes" id="UP000016511"/>
    </source>
</evidence>
<protein>
    <recommendedName>
        <fullName evidence="2">AP2-like integrase N-terminal domain-containing protein</fullName>
    </recommendedName>
</protein>